<feature type="transmembrane region" description="Helical" evidence="7">
    <location>
        <begin position="111"/>
        <end position="130"/>
    </location>
</feature>
<evidence type="ECO:0000256" key="2">
    <source>
        <dbReference type="ARBA" id="ARBA00010792"/>
    </source>
</evidence>
<keyword evidence="6 7" id="KW-0472">Membrane</keyword>
<evidence type="ECO:0000256" key="5">
    <source>
        <dbReference type="ARBA" id="ARBA00022989"/>
    </source>
</evidence>
<evidence type="ECO:0000256" key="3">
    <source>
        <dbReference type="ARBA" id="ARBA00022475"/>
    </source>
</evidence>
<keyword evidence="5 7" id="KW-1133">Transmembrane helix</keyword>
<comment type="subcellular location">
    <subcellularLocation>
        <location evidence="1 7">Cell membrane</location>
        <topology evidence="1 7">Multi-pass membrane protein</topology>
    </subcellularLocation>
</comment>
<evidence type="ECO:0000259" key="8">
    <source>
        <dbReference type="Pfam" id="PF09335"/>
    </source>
</evidence>
<gene>
    <name evidence="9" type="ORF">GCM10022403_046820</name>
</gene>
<evidence type="ECO:0000256" key="4">
    <source>
        <dbReference type="ARBA" id="ARBA00022692"/>
    </source>
</evidence>
<evidence type="ECO:0000313" key="10">
    <source>
        <dbReference type="Proteomes" id="UP001501009"/>
    </source>
</evidence>
<comment type="similarity">
    <text evidence="2 7">Belongs to the DedA family.</text>
</comment>
<feature type="transmembrane region" description="Helical" evidence="7">
    <location>
        <begin position="172"/>
        <end position="192"/>
    </location>
</feature>
<feature type="transmembrane region" description="Helical" evidence="7">
    <location>
        <begin position="31"/>
        <end position="49"/>
    </location>
</feature>
<proteinExistence type="inferred from homology"/>
<sequence>MHALVDWLAGLSGAVVYVVVTAMVFAEDALFVGFLLPGETAVIVGGVLARQGTVDLAWLTVAVVLAAIAGDSVGYEIGRRLGPPLLDRRPLRRRAEGVDKARDLIRRRGPAAVFVGRFVGFFRSLVPAMAGASDMPYRRFLLYNALAGLIWGVGNVLLGYAAGAAYERAVSLVGRTVALAAAAAVVVALVVWRIRLHRRSGSPKAPVN</sequence>
<feature type="transmembrane region" description="Helical" evidence="7">
    <location>
        <begin position="7"/>
        <end position="25"/>
    </location>
</feature>
<dbReference type="PANTHER" id="PTHR30353">
    <property type="entry name" value="INNER MEMBRANE PROTEIN DEDA-RELATED"/>
    <property type="match status" value="1"/>
</dbReference>
<protein>
    <recommendedName>
        <fullName evidence="8">VTT domain-containing protein</fullName>
    </recommendedName>
</protein>
<accession>A0ABP7HZB2</accession>
<keyword evidence="3 7" id="KW-1003">Cell membrane</keyword>
<feature type="transmembrane region" description="Helical" evidence="7">
    <location>
        <begin position="142"/>
        <end position="166"/>
    </location>
</feature>
<evidence type="ECO:0000256" key="1">
    <source>
        <dbReference type="ARBA" id="ARBA00004651"/>
    </source>
</evidence>
<comment type="caution">
    <text evidence="9">The sequence shown here is derived from an EMBL/GenBank/DDBJ whole genome shotgun (WGS) entry which is preliminary data.</text>
</comment>
<evidence type="ECO:0000256" key="7">
    <source>
        <dbReference type="RuleBase" id="RU367016"/>
    </source>
</evidence>
<dbReference type="EMBL" id="BAABDE010000020">
    <property type="protein sequence ID" value="GAA3807356.1"/>
    <property type="molecule type" value="Genomic_DNA"/>
</dbReference>
<dbReference type="InterPro" id="IPR032818">
    <property type="entry name" value="DedA-like"/>
</dbReference>
<keyword evidence="4 7" id="KW-0812">Transmembrane</keyword>
<organism evidence="9 10">
    <name type="scientific">Streptomyces coacervatus</name>
    <dbReference type="NCBI Taxonomy" id="647381"/>
    <lineage>
        <taxon>Bacteria</taxon>
        <taxon>Bacillati</taxon>
        <taxon>Actinomycetota</taxon>
        <taxon>Actinomycetes</taxon>
        <taxon>Kitasatosporales</taxon>
        <taxon>Streptomycetaceae</taxon>
        <taxon>Streptomyces</taxon>
    </lineage>
</organism>
<feature type="domain" description="VTT" evidence="8">
    <location>
        <begin position="36"/>
        <end position="160"/>
    </location>
</feature>
<dbReference type="RefSeq" id="WP_275772677.1">
    <property type="nucleotide sequence ID" value="NZ_BAABDE010000020.1"/>
</dbReference>
<evidence type="ECO:0000313" key="9">
    <source>
        <dbReference type="EMBL" id="GAA3807356.1"/>
    </source>
</evidence>
<name>A0ABP7HZB2_9ACTN</name>
<reference evidence="10" key="1">
    <citation type="journal article" date="2019" name="Int. J. Syst. Evol. Microbiol.">
        <title>The Global Catalogue of Microorganisms (GCM) 10K type strain sequencing project: providing services to taxonomists for standard genome sequencing and annotation.</title>
        <authorList>
            <consortium name="The Broad Institute Genomics Platform"/>
            <consortium name="The Broad Institute Genome Sequencing Center for Infectious Disease"/>
            <person name="Wu L."/>
            <person name="Ma J."/>
        </authorList>
    </citation>
    <scope>NUCLEOTIDE SEQUENCE [LARGE SCALE GENOMIC DNA]</scope>
    <source>
        <strain evidence="10">JCM 17138</strain>
    </source>
</reference>
<dbReference type="Pfam" id="PF09335">
    <property type="entry name" value="VTT_dom"/>
    <property type="match status" value="1"/>
</dbReference>
<dbReference type="InterPro" id="IPR032816">
    <property type="entry name" value="VTT_dom"/>
</dbReference>
<feature type="transmembrane region" description="Helical" evidence="7">
    <location>
        <begin position="56"/>
        <end position="75"/>
    </location>
</feature>
<evidence type="ECO:0000256" key="6">
    <source>
        <dbReference type="ARBA" id="ARBA00023136"/>
    </source>
</evidence>
<dbReference type="Proteomes" id="UP001501009">
    <property type="component" value="Unassembled WGS sequence"/>
</dbReference>
<dbReference type="PANTHER" id="PTHR30353:SF15">
    <property type="entry name" value="INNER MEMBRANE PROTEIN YABI"/>
    <property type="match status" value="1"/>
</dbReference>
<keyword evidence="10" id="KW-1185">Reference proteome</keyword>